<proteinExistence type="predicted"/>
<evidence type="ECO:0000313" key="1">
    <source>
        <dbReference type="EMBL" id="KRM32562.1"/>
    </source>
</evidence>
<protein>
    <submittedName>
        <fullName evidence="1">Uncharacterized protein</fullName>
    </submittedName>
</protein>
<dbReference type="EMBL" id="AZGA01000070">
    <property type="protein sequence ID" value="KRM32562.1"/>
    <property type="molecule type" value="Genomic_DNA"/>
</dbReference>
<dbReference type="RefSeq" id="WP_035453043.1">
    <property type="nucleotide sequence ID" value="NZ_AZGA01000070.1"/>
</dbReference>
<comment type="caution">
    <text evidence="1">The sequence shown here is derived from an EMBL/GenBank/DDBJ whole genome shotgun (WGS) entry which is preliminary data.</text>
</comment>
<accession>X0PEX5</accession>
<dbReference type="Proteomes" id="UP000051236">
    <property type="component" value="Unassembled WGS sequence"/>
</dbReference>
<dbReference type="AlphaFoldDB" id="X0PEX5"/>
<dbReference type="OrthoDB" id="2326280at2"/>
<dbReference type="eggNOG" id="ENOG5030AQ7">
    <property type="taxonomic scope" value="Bacteria"/>
</dbReference>
<dbReference type="PATRIC" id="fig|1423734.3.peg.430"/>
<sequence length="69" mass="7956">MLFAQRATDYEVVGLFRNNLGQPVAEKRICHNMSKKEAKMQMKVHLLRAYSETIDLDSPVQIDVHPTNK</sequence>
<keyword evidence="2" id="KW-1185">Reference proteome</keyword>
<organism evidence="1 2">
    <name type="scientific">Agrilactobacillus composti DSM 18527 = JCM 14202</name>
    <dbReference type="NCBI Taxonomy" id="1423734"/>
    <lineage>
        <taxon>Bacteria</taxon>
        <taxon>Bacillati</taxon>
        <taxon>Bacillota</taxon>
        <taxon>Bacilli</taxon>
        <taxon>Lactobacillales</taxon>
        <taxon>Lactobacillaceae</taxon>
        <taxon>Agrilactobacillus</taxon>
    </lineage>
</organism>
<reference evidence="1 2" key="1">
    <citation type="journal article" date="2015" name="Genome Announc.">
        <title>Expanding the biotechnology potential of lactobacilli through comparative genomics of 213 strains and associated genera.</title>
        <authorList>
            <person name="Sun Z."/>
            <person name="Harris H.M."/>
            <person name="McCann A."/>
            <person name="Guo C."/>
            <person name="Argimon S."/>
            <person name="Zhang W."/>
            <person name="Yang X."/>
            <person name="Jeffery I.B."/>
            <person name="Cooney J.C."/>
            <person name="Kagawa T.F."/>
            <person name="Liu W."/>
            <person name="Song Y."/>
            <person name="Salvetti E."/>
            <person name="Wrobel A."/>
            <person name="Rasinkangas P."/>
            <person name="Parkhill J."/>
            <person name="Rea M.C."/>
            <person name="O'Sullivan O."/>
            <person name="Ritari J."/>
            <person name="Douillard F.P."/>
            <person name="Paul Ross R."/>
            <person name="Yang R."/>
            <person name="Briner A.E."/>
            <person name="Felis G.E."/>
            <person name="de Vos W.M."/>
            <person name="Barrangou R."/>
            <person name="Klaenhammer T.R."/>
            <person name="Caufield P.W."/>
            <person name="Cui Y."/>
            <person name="Zhang H."/>
            <person name="O'Toole P.W."/>
        </authorList>
    </citation>
    <scope>NUCLEOTIDE SEQUENCE [LARGE SCALE GENOMIC DNA]</scope>
    <source>
        <strain evidence="1 2">DSM 18527</strain>
    </source>
</reference>
<gene>
    <name evidence="1" type="ORF">FC83_GL000429</name>
</gene>
<dbReference type="STRING" id="1423734.FC83_GL000429"/>
<evidence type="ECO:0000313" key="2">
    <source>
        <dbReference type="Proteomes" id="UP000051236"/>
    </source>
</evidence>
<name>X0PEX5_9LACO</name>